<comment type="caution">
    <text evidence="1">The sequence shown here is derived from an EMBL/GenBank/DDBJ whole genome shotgun (WGS) entry which is preliminary data.</text>
</comment>
<proteinExistence type="predicted"/>
<dbReference type="Proteomes" id="UP001222027">
    <property type="component" value="Unassembled WGS sequence"/>
</dbReference>
<dbReference type="EMBL" id="JAQQAF010000003">
    <property type="protein sequence ID" value="KAJ8498365.1"/>
    <property type="molecule type" value="Genomic_DNA"/>
</dbReference>
<evidence type="ECO:0000313" key="1">
    <source>
        <dbReference type="EMBL" id="KAJ8498365.1"/>
    </source>
</evidence>
<reference evidence="1 2" key="1">
    <citation type="submission" date="2022-12" db="EMBL/GenBank/DDBJ databases">
        <title>Chromosome-scale assembly of the Ensete ventricosum genome.</title>
        <authorList>
            <person name="Dussert Y."/>
            <person name="Stocks J."/>
            <person name="Wendawek A."/>
            <person name="Woldeyes F."/>
            <person name="Nichols R.A."/>
            <person name="Borrell J.S."/>
        </authorList>
    </citation>
    <scope>NUCLEOTIDE SEQUENCE [LARGE SCALE GENOMIC DNA]</scope>
    <source>
        <strain evidence="2">cv. Maze</strain>
        <tissue evidence="1">Seeds</tissue>
    </source>
</reference>
<keyword evidence="2" id="KW-1185">Reference proteome</keyword>
<name>A0AAV8PXZ2_ENSVE</name>
<organism evidence="1 2">
    <name type="scientific">Ensete ventricosum</name>
    <name type="common">Abyssinian banana</name>
    <name type="synonym">Musa ensete</name>
    <dbReference type="NCBI Taxonomy" id="4639"/>
    <lineage>
        <taxon>Eukaryota</taxon>
        <taxon>Viridiplantae</taxon>
        <taxon>Streptophyta</taxon>
        <taxon>Embryophyta</taxon>
        <taxon>Tracheophyta</taxon>
        <taxon>Spermatophyta</taxon>
        <taxon>Magnoliopsida</taxon>
        <taxon>Liliopsida</taxon>
        <taxon>Zingiberales</taxon>
        <taxon>Musaceae</taxon>
        <taxon>Ensete</taxon>
    </lineage>
</organism>
<accession>A0AAV8PXZ2</accession>
<evidence type="ECO:0000313" key="2">
    <source>
        <dbReference type="Proteomes" id="UP001222027"/>
    </source>
</evidence>
<dbReference type="AlphaFoldDB" id="A0AAV8PXZ2"/>
<gene>
    <name evidence="1" type="ORF">OPV22_008917</name>
</gene>
<protein>
    <submittedName>
        <fullName evidence="1">Uncharacterized protein</fullName>
    </submittedName>
</protein>
<sequence>MAARILANSSNLSGSGITAFTASWAQNLSAHPASRGIFSSSMIFTPQVFSVTFSHPRKHPKAMSTYPMSSPPKNPFPLLSLPNASSSSFSPAITCPTASTLASSVCAFDNAAPDGFNCDAARITEGAV</sequence>